<dbReference type="AlphaFoldDB" id="A0A809SBG2"/>
<evidence type="ECO:0000313" key="2">
    <source>
        <dbReference type="Proteomes" id="UP000662873"/>
    </source>
</evidence>
<dbReference type="KEGG" id="npy:NPRO_25360"/>
<accession>A0A809SBG2</accession>
<reference evidence="1" key="1">
    <citation type="journal article" name="DNA Res.">
        <title>The physiological potential of anammox bacteria as revealed by their core genome structure.</title>
        <authorList>
            <person name="Okubo T."/>
            <person name="Toyoda A."/>
            <person name="Fukuhara K."/>
            <person name="Uchiyama I."/>
            <person name="Harigaya Y."/>
            <person name="Kuroiwa M."/>
            <person name="Suzuki T."/>
            <person name="Murakami Y."/>
            <person name="Suwa Y."/>
            <person name="Takami H."/>
        </authorList>
    </citation>
    <scope>NUCLEOTIDE SEQUENCE</scope>
    <source>
        <strain evidence="1">317325-2</strain>
    </source>
</reference>
<gene>
    <name evidence="1" type="ORF">NPRO_25360</name>
</gene>
<sequence length="223" mass="23920">MSAFLALSLLSAWAGTSALDTTVTLTATDDVWAYPHAGDPTSDPFLRVWGSEGESVGPSDLFEGTWSYSFARFDLSSVPAKGSLKSAKLVLMVAYNDSLSVEDAKRFPIEARLAGSDFREKGWVFEDVAKVAPKKGKEFLLGFNYPASWTEGKPTRVEIDLLKGEGGFEKSLWQALASSKSLALALTSPISPGDLGRSAVYRIHSRNGDAELAPKLVLTVAPG</sequence>
<dbReference type="Proteomes" id="UP000662873">
    <property type="component" value="Chromosome"/>
</dbReference>
<proteinExistence type="predicted"/>
<name>A0A809SBG2_9BACT</name>
<protein>
    <submittedName>
        <fullName evidence="1">Uncharacterized protein</fullName>
    </submittedName>
</protein>
<organism evidence="1 2">
    <name type="scientific">Candidatus Nitrosymbiomonas proteolyticus</name>
    <dbReference type="NCBI Taxonomy" id="2608984"/>
    <lineage>
        <taxon>Bacteria</taxon>
        <taxon>Bacillati</taxon>
        <taxon>Armatimonadota</taxon>
        <taxon>Armatimonadota incertae sedis</taxon>
        <taxon>Candidatus Nitrosymbiomonas</taxon>
    </lineage>
</organism>
<evidence type="ECO:0000313" key="1">
    <source>
        <dbReference type="EMBL" id="BBO24941.1"/>
    </source>
</evidence>
<dbReference type="EMBL" id="AP021858">
    <property type="protein sequence ID" value="BBO24941.1"/>
    <property type="molecule type" value="Genomic_DNA"/>
</dbReference>